<dbReference type="Proteomes" id="UP000095094">
    <property type="component" value="Unassembled WGS sequence"/>
</dbReference>
<evidence type="ECO:0000256" key="1">
    <source>
        <dbReference type="SAM" id="MobiDB-lite"/>
    </source>
</evidence>
<gene>
    <name evidence="3" type="ORF">BCR25_16720</name>
</gene>
<comment type="caution">
    <text evidence="3">The sequence shown here is derived from an EMBL/GenBank/DDBJ whole genome shotgun (WGS) entry which is preliminary data.</text>
</comment>
<evidence type="ECO:0000313" key="4">
    <source>
        <dbReference type="Proteomes" id="UP000095094"/>
    </source>
</evidence>
<feature type="chain" id="PRO_5009177964" description="Gram-positive cocci surface proteins LPxTG domain-containing protein" evidence="2">
    <location>
        <begin position="35"/>
        <end position="165"/>
    </location>
</feature>
<reference evidence="4" key="1">
    <citation type="submission" date="2016-09" db="EMBL/GenBank/DDBJ databases">
        <authorList>
            <person name="Gulvik C.A."/>
        </authorList>
    </citation>
    <scope>NUCLEOTIDE SEQUENCE [LARGE SCALE GENOMIC DNA]</scope>
    <source>
        <strain evidence="4">LMG 8895</strain>
    </source>
</reference>
<feature type="compositionally biased region" description="Basic and acidic residues" evidence="1">
    <location>
        <begin position="64"/>
        <end position="76"/>
    </location>
</feature>
<evidence type="ECO:0000256" key="2">
    <source>
        <dbReference type="SAM" id="SignalP"/>
    </source>
</evidence>
<sequence>MKKFNKKKKLLKSSIIHSALLTSILICTPTDTVASTDSTRVSPVDPLNPAVDVHPTSAPPDSFSRPEKEQKSKEESYTDSTYTDSTEQIEKETDTKVTHKKKKKPSKLKNIHKLSAYPISNEGIVLESQSNTGSGSSNFTDNSTQVGQTLFKVSGILLYGKKCKI</sequence>
<name>A0A1E5GZM6_9ENTE</name>
<evidence type="ECO:0008006" key="5">
    <source>
        <dbReference type="Google" id="ProtNLM"/>
    </source>
</evidence>
<dbReference type="EMBL" id="MIJY01000007">
    <property type="protein sequence ID" value="OEG18137.1"/>
    <property type="molecule type" value="Genomic_DNA"/>
</dbReference>
<evidence type="ECO:0000313" key="3">
    <source>
        <dbReference type="EMBL" id="OEG18137.1"/>
    </source>
</evidence>
<protein>
    <recommendedName>
        <fullName evidence="5">Gram-positive cocci surface proteins LPxTG domain-containing protein</fullName>
    </recommendedName>
</protein>
<proteinExistence type="predicted"/>
<feature type="signal peptide" evidence="2">
    <location>
        <begin position="1"/>
        <end position="34"/>
    </location>
</feature>
<feature type="region of interest" description="Disordered" evidence="1">
    <location>
        <begin position="34"/>
        <end position="105"/>
    </location>
</feature>
<feature type="compositionally biased region" description="Basic and acidic residues" evidence="1">
    <location>
        <begin position="88"/>
        <end position="97"/>
    </location>
</feature>
<dbReference type="AlphaFoldDB" id="A0A1E5GZM6"/>
<accession>A0A1E5GZM6</accession>
<dbReference type="RefSeq" id="WP_069662690.1">
    <property type="nucleotide sequence ID" value="NZ_JBHUJJ010000001.1"/>
</dbReference>
<keyword evidence="2" id="KW-0732">Signal</keyword>
<keyword evidence="4" id="KW-1185">Reference proteome</keyword>
<organism evidence="3 4">
    <name type="scientific">Enterococcus termitis</name>
    <dbReference type="NCBI Taxonomy" id="332950"/>
    <lineage>
        <taxon>Bacteria</taxon>
        <taxon>Bacillati</taxon>
        <taxon>Bacillota</taxon>
        <taxon>Bacilli</taxon>
        <taxon>Lactobacillales</taxon>
        <taxon>Enterococcaceae</taxon>
        <taxon>Enterococcus</taxon>
    </lineage>
</organism>